<gene>
    <name evidence="1" type="ORF">BSTOLATCC_MIC35996</name>
</gene>
<evidence type="ECO:0000313" key="1">
    <source>
        <dbReference type="EMBL" id="CAG9324199.1"/>
    </source>
</evidence>
<organism evidence="1 2">
    <name type="scientific">Blepharisma stoltei</name>
    <dbReference type="NCBI Taxonomy" id="1481888"/>
    <lineage>
        <taxon>Eukaryota</taxon>
        <taxon>Sar</taxon>
        <taxon>Alveolata</taxon>
        <taxon>Ciliophora</taxon>
        <taxon>Postciliodesmatophora</taxon>
        <taxon>Heterotrichea</taxon>
        <taxon>Heterotrichida</taxon>
        <taxon>Blepharismidae</taxon>
        <taxon>Blepharisma</taxon>
    </lineage>
</organism>
<dbReference type="Proteomes" id="UP001162131">
    <property type="component" value="Unassembled WGS sequence"/>
</dbReference>
<evidence type="ECO:0000313" key="2">
    <source>
        <dbReference type="Proteomes" id="UP001162131"/>
    </source>
</evidence>
<reference evidence="1" key="1">
    <citation type="submission" date="2021-09" db="EMBL/GenBank/DDBJ databases">
        <authorList>
            <consortium name="AG Swart"/>
            <person name="Singh M."/>
            <person name="Singh A."/>
            <person name="Seah K."/>
            <person name="Emmerich C."/>
        </authorList>
    </citation>
    <scope>NUCLEOTIDE SEQUENCE</scope>
    <source>
        <strain evidence="1">ATCC30299</strain>
    </source>
</reference>
<comment type="caution">
    <text evidence="1">The sequence shown here is derived from an EMBL/GenBank/DDBJ whole genome shotgun (WGS) entry which is preliminary data.</text>
</comment>
<accession>A0AAU9JIA5</accession>
<keyword evidence="2" id="KW-1185">Reference proteome</keyword>
<sequence>MPSNNPLQAVSYCIERWLRDLTNAISRYSDSLTLSWWKLNSWLKMKAEDLATQLNYFIYFSKYTQFIINMKAKGIFDRLWITKAQKEEEDKEKERQSKINQEHHETVMARIKMLEAMNTKELSNAEIWRFMRILWESIELSGKLYYKHPWLEDEFYTLVKIEKDYDLRVWWYTQQFLRVKGRGIARTIRQ</sequence>
<dbReference type="AlphaFoldDB" id="A0AAU9JIA5"/>
<protein>
    <submittedName>
        <fullName evidence="1">Uncharacterized protein</fullName>
    </submittedName>
</protein>
<name>A0AAU9JIA5_9CILI</name>
<dbReference type="EMBL" id="CAJZBQ010000036">
    <property type="protein sequence ID" value="CAG9324199.1"/>
    <property type="molecule type" value="Genomic_DNA"/>
</dbReference>
<proteinExistence type="predicted"/>